<evidence type="ECO:0000256" key="2">
    <source>
        <dbReference type="SAM" id="SignalP"/>
    </source>
</evidence>
<feature type="compositionally biased region" description="Acidic residues" evidence="1">
    <location>
        <begin position="229"/>
        <end position="256"/>
    </location>
</feature>
<feature type="signal peptide" evidence="2">
    <location>
        <begin position="1"/>
        <end position="21"/>
    </location>
</feature>
<evidence type="ECO:0000256" key="1">
    <source>
        <dbReference type="SAM" id="MobiDB-lite"/>
    </source>
</evidence>
<keyword evidence="2" id="KW-0732">Signal</keyword>
<feature type="chain" id="PRO_5030549422" description="Saposin B-type domain-containing protein" evidence="2">
    <location>
        <begin position="22"/>
        <end position="256"/>
    </location>
</feature>
<evidence type="ECO:0008006" key="4">
    <source>
        <dbReference type="Google" id="ProtNLM"/>
    </source>
</evidence>
<accession>A0A7S3R9W9</accession>
<organism evidence="3">
    <name type="scientific">Dunaliella tertiolecta</name>
    <name type="common">Green alga</name>
    <dbReference type="NCBI Taxonomy" id="3047"/>
    <lineage>
        <taxon>Eukaryota</taxon>
        <taxon>Viridiplantae</taxon>
        <taxon>Chlorophyta</taxon>
        <taxon>core chlorophytes</taxon>
        <taxon>Chlorophyceae</taxon>
        <taxon>CS clade</taxon>
        <taxon>Chlamydomonadales</taxon>
        <taxon>Dunaliellaceae</taxon>
        <taxon>Dunaliella</taxon>
    </lineage>
</organism>
<dbReference type="AlphaFoldDB" id="A0A7S3R9W9"/>
<dbReference type="PANTHER" id="PTHR36058:SF1">
    <property type="entry name" value="NUCLEOPHOSMIN"/>
    <property type="match status" value="1"/>
</dbReference>
<dbReference type="PANTHER" id="PTHR36058">
    <property type="entry name" value="NUCLEOPHOSMIN"/>
    <property type="match status" value="1"/>
</dbReference>
<feature type="region of interest" description="Disordered" evidence="1">
    <location>
        <begin position="171"/>
        <end position="194"/>
    </location>
</feature>
<reference evidence="3" key="1">
    <citation type="submission" date="2021-01" db="EMBL/GenBank/DDBJ databases">
        <authorList>
            <person name="Corre E."/>
            <person name="Pelletier E."/>
            <person name="Niang G."/>
            <person name="Scheremetjew M."/>
            <person name="Finn R."/>
            <person name="Kale V."/>
            <person name="Holt S."/>
            <person name="Cochrane G."/>
            <person name="Meng A."/>
            <person name="Brown T."/>
            <person name="Cohen L."/>
        </authorList>
    </citation>
    <scope>NUCLEOTIDE SEQUENCE</scope>
    <source>
        <strain evidence="3">CCMP1320</strain>
    </source>
</reference>
<sequence length="256" mass="27878">MRVCSFLGVASLALLLGVANAQFGGMGGKKEEPKAPAVKSDIPFIKCQVCEKMVKLAIAGTAQLKAKAEEKPGGKLHEDAIIEGLEKMCDPDKEAGEWLTKIDIVEDGDQLKLVEMDEVSNCNTECRTLARACEQIMDNLDLSDMSELLYKGAKRATISNWACYEEGTACRNKPPPVPESRQPGPAFEPMSEDEARNKKLMRTMKEAGLSGQMYDRDSMMAKMQNGGMGDDDDEYGGDYEGEGEDEDANMGEGGEL</sequence>
<protein>
    <recommendedName>
        <fullName evidence="4">Saposin B-type domain-containing protein</fullName>
    </recommendedName>
</protein>
<name>A0A7S3R9W9_DUNTE</name>
<dbReference type="EMBL" id="HBIP01036612">
    <property type="protein sequence ID" value="CAE0507135.1"/>
    <property type="molecule type" value="Transcribed_RNA"/>
</dbReference>
<feature type="region of interest" description="Disordered" evidence="1">
    <location>
        <begin position="222"/>
        <end position="256"/>
    </location>
</feature>
<gene>
    <name evidence="3" type="ORF">DTER00134_LOCUS22211</name>
</gene>
<proteinExistence type="predicted"/>
<evidence type="ECO:0000313" key="3">
    <source>
        <dbReference type="EMBL" id="CAE0507135.1"/>
    </source>
</evidence>